<gene>
    <name evidence="2" type="ORF">BJX67DRAFT_76225</name>
</gene>
<dbReference type="PANTHER" id="PTHR21310">
    <property type="entry name" value="AMINOGLYCOSIDE PHOSPHOTRANSFERASE-RELATED-RELATED"/>
    <property type="match status" value="1"/>
</dbReference>
<dbReference type="Pfam" id="PF01636">
    <property type="entry name" value="APH"/>
    <property type="match status" value="1"/>
</dbReference>
<dbReference type="SUPFAM" id="SSF56112">
    <property type="entry name" value="Protein kinase-like (PK-like)"/>
    <property type="match status" value="1"/>
</dbReference>
<dbReference type="Proteomes" id="UP001610432">
    <property type="component" value="Unassembled WGS sequence"/>
</dbReference>
<dbReference type="InterPro" id="IPR002575">
    <property type="entry name" value="Aminoglycoside_PTrfase"/>
</dbReference>
<protein>
    <recommendedName>
        <fullName evidence="1">Aminoglycoside phosphotransferase domain-containing protein</fullName>
    </recommendedName>
</protein>
<evidence type="ECO:0000313" key="3">
    <source>
        <dbReference type="Proteomes" id="UP001610432"/>
    </source>
</evidence>
<accession>A0ABR4LT57</accession>
<dbReference type="PANTHER" id="PTHR21310:SF15">
    <property type="entry name" value="AMINOGLYCOSIDE PHOSPHOTRANSFERASE DOMAIN-CONTAINING PROTEIN"/>
    <property type="match status" value="1"/>
</dbReference>
<dbReference type="GeneID" id="98150477"/>
<proteinExistence type="predicted"/>
<reference evidence="2 3" key="1">
    <citation type="submission" date="2024-07" db="EMBL/GenBank/DDBJ databases">
        <title>Section-level genome sequencing and comparative genomics of Aspergillus sections Usti and Cavernicolus.</title>
        <authorList>
            <consortium name="Lawrence Berkeley National Laboratory"/>
            <person name="Nybo J.L."/>
            <person name="Vesth T.C."/>
            <person name="Theobald S."/>
            <person name="Frisvad J.C."/>
            <person name="Larsen T.O."/>
            <person name="Kjaerboelling I."/>
            <person name="Rothschild-Mancinelli K."/>
            <person name="Lyhne E.K."/>
            <person name="Kogle M.E."/>
            <person name="Barry K."/>
            <person name="Clum A."/>
            <person name="Na H."/>
            <person name="Ledsgaard L."/>
            <person name="Lin J."/>
            <person name="Lipzen A."/>
            <person name="Kuo A."/>
            <person name="Riley R."/>
            <person name="Mondo S."/>
            <person name="Labutti K."/>
            <person name="Haridas S."/>
            <person name="Pangalinan J."/>
            <person name="Salamov A.A."/>
            <person name="Simmons B.A."/>
            <person name="Magnuson J.K."/>
            <person name="Chen J."/>
            <person name="Drula E."/>
            <person name="Henrissat B."/>
            <person name="Wiebenga A."/>
            <person name="Lubbers R.J."/>
            <person name="Gomes A.C."/>
            <person name="Macurrencykelacurrency M.R."/>
            <person name="Stajich J."/>
            <person name="Grigoriev I.V."/>
            <person name="Mortensen U.H."/>
            <person name="De Vries R.P."/>
            <person name="Baker S.E."/>
            <person name="Andersen M.R."/>
        </authorList>
    </citation>
    <scope>NUCLEOTIDE SEQUENCE [LARGE SCALE GENOMIC DNA]</scope>
    <source>
        <strain evidence="2 3">CBS 449.75</strain>
    </source>
</reference>
<keyword evidence="3" id="KW-1185">Reference proteome</keyword>
<evidence type="ECO:0000259" key="1">
    <source>
        <dbReference type="Pfam" id="PF01636"/>
    </source>
</evidence>
<dbReference type="InterPro" id="IPR051678">
    <property type="entry name" value="AGP_Transferase"/>
</dbReference>
<comment type="caution">
    <text evidence="2">The sequence shown here is derived from an EMBL/GenBank/DDBJ whole genome shotgun (WGS) entry which is preliminary data.</text>
</comment>
<feature type="domain" description="Aminoglycoside phosphotransferase" evidence="1">
    <location>
        <begin position="39"/>
        <end position="234"/>
    </location>
</feature>
<dbReference type="EMBL" id="JBFXLQ010000017">
    <property type="protein sequence ID" value="KAL2867699.1"/>
    <property type="molecule type" value="Genomic_DNA"/>
</dbReference>
<name>A0ABR4LT57_9EURO</name>
<dbReference type="InterPro" id="IPR011009">
    <property type="entry name" value="Kinase-like_dom_sf"/>
</dbReference>
<organism evidence="2 3">
    <name type="scientific">Aspergillus lucknowensis</name>
    <dbReference type="NCBI Taxonomy" id="176173"/>
    <lineage>
        <taxon>Eukaryota</taxon>
        <taxon>Fungi</taxon>
        <taxon>Dikarya</taxon>
        <taxon>Ascomycota</taxon>
        <taxon>Pezizomycotina</taxon>
        <taxon>Eurotiomycetes</taxon>
        <taxon>Eurotiomycetidae</taxon>
        <taxon>Eurotiales</taxon>
        <taxon>Aspergillaceae</taxon>
        <taxon>Aspergillus</taxon>
        <taxon>Aspergillus subgen. Nidulantes</taxon>
    </lineage>
</organism>
<dbReference type="RefSeq" id="XP_070886678.1">
    <property type="nucleotide sequence ID" value="XM_071035405.1"/>
</dbReference>
<sequence length="318" mass="36392">MGGMNYHIEIQFQDGISGLARIRRQNATSPPPDLRAYIMRSEVATLQFLSKTKVPVPQVFDYSPDDENPIGVGYIQMEKMPGHSLRWSLLSTEQRKKVMSQLADIYIELQRFSFDLMGSLDQPGTERVGFFARESLTDYKDSRMVLMGPFASSREYHIASIKLTMDLIMREECFTPRAIEAYLVYRFLLDTVSKKRLCPRTDDGRLYLKHADSKGDHILIDDEYNLTGIVDWEWAYTAAKSAAFNSPVMLLPVADFYNGENQLGEDELVFAQLLEDKGRADLAGVVREGQILHRLEFCCGYDLADWEGLSWRKKKALN</sequence>
<evidence type="ECO:0000313" key="2">
    <source>
        <dbReference type="EMBL" id="KAL2867699.1"/>
    </source>
</evidence>